<dbReference type="AlphaFoldDB" id="A0A926II29"/>
<evidence type="ECO:0000313" key="2">
    <source>
        <dbReference type="Proteomes" id="UP000601522"/>
    </source>
</evidence>
<dbReference type="Pfam" id="PF14277">
    <property type="entry name" value="DUF4364"/>
    <property type="match status" value="1"/>
</dbReference>
<dbReference type="Proteomes" id="UP000601522">
    <property type="component" value="Unassembled WGS sequence"/>
</dbReference>
<accession>A0A926II29</accession>
<comment type="caution">
    <text evidence="1">The sequence shown here is derived from an EMBL/GenBank/DDBJ whole genome shotgun (WGS) entry which is preliminary data.</text>
</comment>
<dbReference type="Gene3D" id="1.10.10.10">
    <property type="entry name" value="Winged helix-like DNA-binding domain superfamily/Winged helix DNA-binding domain"/>
    <property type="match status" value="1"/>
</dbReference>
<dbReference type="InterPro" id="IPR036388">
    <property type="entry name" value="WH-like_DNA-bd_sf"/>
</dbReference>
<evidence type="ECO:0000313" key="1">
    <source>
        <dbReference type="EMBL" id="MBC8591297.1"/>
    </source>
</evidence>
<dbReference type="InterPro" id="IPR025374">
    <property type="entry name" value="DUF4364"/>
</dbReference>
<proteinExistence type="predicted"/>
<reference evidence="1 2" key="1">
    <citation type="submission" date="2020-08" db="EMBL/GenBank/DDBJ databases">
        <title>Genome public.</title>
        <authorList>
            <person name="Liu C."/>
            <person name="Sun Q."/>
        </authorList>
    </citation>
    <scope>NUCLEOTIDE SEQUENCE [LARGE SCALE GENOMIC DNA]</scope>
    <source>
        <strain evidence="1 2">NSJ-26</strain>
    </source>
</reference>
<keyword evidence="2" id="KW-1185">Reference proteome</keyword>
<dbReference type="EMBL" id="JACRTK010000004">
    <property type="protein sequence ID" value="MBC8591297.1"/>
    <property type="molecule type" value="Genomic_DNA"/>
</dbReference>
<name>A0A926II29_9FIRM</name>
<protein>
    <submittedName>
        <fullName evidence="1">DUF4364 family protein</fullName>
    </submittedName>
</protein>
<sequence>MFSDTTEELAQNKLLLLYTIKMSPSSFTKEQLVEHLLEKDYLNYFSIQQYLSELIEGKFIQLLDEEQGKRYNILEKGKLTLDYFSSKIPEKIKEELEKDFNAYKSDLIKETQVVAEYFEKENNQYMVNLKLVENEEVLFSLYLNVASIEQAKMICTSWKEKTDSIYLDVINMFIE</sequence>
<organism evidence="1 2">
    <name type="scientific">Wansuia hejianensis</name>
    <dbReference type="NCBI Taxonomy" id="2763667"/>
    <lineage>
        <taxon>Bacteria</taxon>
        <taxon>Bacillati</taxon>
        <taxon>Bacillota</taxon>
        <taxon>Clostridia</taxon>
        <taxon>Lachnospirales</taxon>
        <taxon>Lachnospiraceae</taxon>
        <taxon>Wansuia</taxon>
    </lineage>
</organism>
<dbReference type="RefSeq" id="WP_249324165.1">
    <property type="nucleotide sequence ID" value="NZ_JACRTK010000004.1"/>
</dbReference>
<gene>
    <name evidence="1" type="ORF">H8689_09270</name>
</gene>